<dbReference type="Proteomes" id="UP000649328">
    <property type="component" value="Unassembled WGS sequence"/>
</dbReference>
<comment type="caution">
    <text evidence="2">The sequence shown here is derived from an EMBL/GenBank/DDBJ whole genome shotgun (WGS) entry which is preliminary data.</text>
</comment>
<protein>
    <submittedName>
        <fullName evidence="2">Uncharacterized protein</fullName>
    </submittedName>
</protein>
<sequence length="132" mass="15000">MAQYPRQPSLSASAPSMQQQQQQQIQQTQLNSHKRTMQQFYLHKLFDLLSDAEFLPLIPSDPVATAIQVQESMHTSMAGMPPQYGGPVMPRPDQMAFYGQAAQKARRHSGQFLHQHLFGGKRNDYAQYKQAP</sequence>
<feature type="region of interest" description="Disordered" evidence="1">
    <location>
        <begin position="1"/>
        <end position="33"/>
    </location>
</feature>
<keyword evidence="3" id="KW-1185">Reference proteome</keyword>
<dbReference type="OrthoDB" id="4086975at2759"/>
<accession>A0A8H7GYA8</accession>
<proteinExistence type="predicted"/>
<dbReference type="AlphaFoldDB" id="A0A8H7GYA8"/>
<feature type="compositionally biased region" description="Low complexity" evidence="1">
    <location>
        <begin position="18"/>
        <end position="29"/>
    </location>
</feature>
<evidence type="ECO:0000256" key="1">
    <source>
        <dbReference type="SAM" id="MobiDB-lite"/>
    </source>
</evidence>
<organism evidence="2 3">
    <name type="scientific">Metschnikowia pulcherrima</name>
    <dbReference type="NCBI Taxonomy" id="27326"/>
    <lineage>
        <taxon>Eukaryota</taxon>
        <taxon>Fungi</taxon>
        <taxon>Dikarya</taxon>
        <taxon>Ascomycota</taxon>
        <taxon>Saccharomycotina</taxon>
        <taxon>Pichiomycetes</taxon>
        <taxon>Metschnikowiaceae</taxon>
        <taxon>Metschnikowia</taxon>
    </lineage>
</organism>
<name>A0A8H7GYA8_9ASCO</name>
<evidence type="ECO:0000313" key="2">
    <source>
        <dbReference type="EMBL" id="KAF8005335.1"/>
    </source>
</evidence>
<gene>
    <name evidence="2" type="ORF">HF325_000792</name>
</gene>
<dbReference type="EMBL" id="JACBPP010000001">
    <property type="protein sequence ID" value="KAF8005335.1"/>
    <property type="molecule type" value="Genomic_DNA"/>
</dbReference>
<evidence type="ECO:0000313" key="3">
    <source>
        <dbReference type="Proteomes" id="UP000649328"/>
    </source>
</evidence>
<feature type="compositionally biased region" description="Polar residues" evidence="1">
    <location>
        <begin position="1"/>
        <end position="17"/>
    </location>
</feature>
<reference evidence="2" key="1">
    <citation type="submission" date="2020-10" db="EMBL/GenBank/DDBJ databases">
        <title>The Whole-Genome Sequence of Metschnikowia persimmonesis, a Novel Endophytic Yeast Species Isolated from Medicinal Plant Diospyros kaki Thumb.</title>
        <authorList>
            <person name="Rahmat E."/>
            <person name="Kang Y."/>
        </authorList>
    </citation>
    <scope>NUCLEOTIDE SEQUENCE</scope>
    <source>
        <strain evidence="2">KIOM G15050</strain>
    </source>
</reference>